<feature type="transmembrane region" description="Helical" evidence="1">
    <location>
        <begin position="754"/>
        <end position="773"/>
    </location>
</feature>
<organism evidence="2">
    <name type="scientific">Sarcoptes scabiei</name>
    <name type="common">Itch mite</name>
    <name type="synonym">Acarus scabiei</name>
    <dbReference type="NCBI Taxonomy" id="52283"/>
    <lineage>
        <taxon>Eukaryota</taxon>
        <taxon>Metazoa</taxon>
        <taxon>Ecdysozoa</taxon>
        <taxon>Arthropoda</taxon>
        <taxon>Chelicerata</taxon>
        <taxon>Arachnida</taxon>
        <taxon>Acari</taxon>
        <taxon>Acariformes</taxon>
        <taxon>Sarcoptiformes</taxon>
        <taxon>Astigmata</taxon>
        <taxon>Psoroptidia</taxon>
        <taxon>Sarcoptoidea</taxon>
        <taxon>Sarcoptidae</taxon>
        <taxon>Sarcoptinae</taxon>
        <taxon>Sarcoptes</taxon>
    </lineage>
</organism>
<reference evidence="4" key="1">
    <citation type="journal article" date="2020" name="PLoS Negl. Trop. Dis.">
        <title>High-quality nuclear genome for Sarcoptes scabiei-A critical resource for a neglected parasite.</title>
        <authorList>
            <person name="Korhonen P.K."/>
            <person name="Gasser R.B."/>
            <person name="Ma G."/>
            <person name="Wang T."/>
            <person name="Stroehlein A.J."/>
            <person name="Young N.D."/>
            <person name="Ang C.S."/>
            <person name="Fernando D.D."/>
            <person name="Lu H.C."/>
            <person name="Taylor S."/>
            <person name="Reynolds S.L."/>
            <person name="Mofiz E."/>
            <person name="Najaraj S.H."/>
            <person name="Gowda H."/>
            <person name="Madugundu A."/>
            <person name="Renuse S."/>
            <person name="Holt D."/>
            <person name="Pandey A."/>
            <person name="Papenfuss A.T."/>
            <person name="Fischer K."/>
        </authorList>
    </citation>
    <scope>NUCLEOTIDE SEQUENCE [LARGE SCALE GENOMIC DNA]</scope>
</reference>
<dbReference type="AlphaFoldDB" id="A0A834R6M1"/>
<dbReference type="Proteomes" id="UP000070412">
    <property type="component" value="Unassembled WGS sequence"/>
</dbReference>
<name>A0A834R6M1_SARSC</name>
<keyword evidence="1" id="KW-0472">Membrane</keyword>
<proteinExistence type="predicted"/>
<reference evidence="2" key="2">
    <citation type="submission" date="2020-01" db="EMBL/GenBank/DDBJ databases">
        <authorList>
            <person name="Korhonen P.K.K."/>
            <person name="Guangxu M.G."/>
            <person name="Wang T.W."/>
            <person name="Stroehlein A.J.S."/>
            <person name="Young N.D."/>
            <person name="Ang C.-S.A."/>
            <person name="Fernando D.W.F."/>
            <person name="Lu H.L."/>
            <person name="Taylor S.T."/>
            <person name="Ehtesham M.E.M."/>
            <person name="Najaraj S.H.N."/>
            <person name="Harsha G.H.G."/>
            <person name="Madugundu A.M."/>
            <person name="Renuse S.R."/>
            <person name="Holt D.H."/>
            <person name="Pandey A.P."/>
            <person name="Papenfuss A.P."/>
            <person name="Gasser R.B.G."/>
            <person name="Fischer K.F."/>
        </authorList>
    </citation>
    <scope>NUCLEOTIDE SEQUENCE</scope>
    <source>
        <strain evidence="2">SSS_KF_BRIS2020</strain>
    </source>
</reference>
<evidence type="ECO:0000313" key="3">
    <source>
        <dbReference type="EnsemblMetazoa" id="KAF7490610.1"/>
    </source>
</evidence>
<dbReference type="EnsemblMetazoa" id="SSS_4749s_mrna">
    <property type="protein sequence ID" value="KAF7490610.1"/>
    <property type="gene ID" value="SSS_4749"/>
</dbReference>
<gene>
    <name evidence="2" type="ORF">SSS_4749</name>
</gene>
<keyword evidence="1" id="KW-0812">Transmembrane</keyword>
<sequence>MAISMAPEQYRNLIMKRCYNQTQLREPLMLGQRYPTGMSIDYLVTLLEKIENGLPHRIDTKNLIRILLKRFHFDGIESFDNYFFDLNPSSIKIQNSREVFRRIINERLFNDSFSNQKQQSDSERIGLNLVENILTEDEKCAMFFMISHSINTTLDKFDQSFQQEYGVVSFLNNENLAISMNSVFLAIAIALNDIEPIKFQIDNEDFSIDPLLAVTLSDKLALAALTSINSDSKLFGSQGKWNSSYCQTTFRLDEDPGQLVTMAEFNGGIDGWFIGNKLKSDPSLRKLNLSTIIDRYYSRRGLSPDCGICSIGLIPESLIDDIQSTSLSYAHYWNRNFYHNNFEDTKIDGYILFLIGDFRQFMQKSKNIKYNECSRLTSSNIRDEHFQTKSDIIFMIDNDSYRFSQFQLETIKQLLIRLKILDSLGKISILVNAFKGFDSDRISLQSQQEPLHLLVYNTTSIQQAICRLAWYNYRETTIKNPKTLINYLVNFFDLDQSRSESLAFATQKGHSKNFLWFSLKSDTYERLTNREKAFYYQTRWRLLYHFNVKIFFLTNYERKLDDDLSNLILSKNDWIKTNPLDVYQRTLIERLAQRIIQTPIPFQILDCSKVFQEQFSLEQNFQKQNWVLYPEYFSISHFVLIKIKTINPRLNRLNVCVGRYLSPEQNQTQCKQNDDGVVEFRFQQPCRWINIETCQPIYLTIINLNRVQHCPNFDCAAEQTPLNWIIEIVGLKCTNPSINSSTSSSPKPNYCFDFFHWTIFSLIFCLYFQYIFFKMNH</sequence>
<evidence type="ECO:0000313" key="2">
    <source>
        <dbReference type="EMBL" id="KAF7490610.1"/>
    </source>
</evidence>
<evidence type="ECO:0000256" key="1">
    <source>
        <dbReference type="SAM" id="Phobius"/>
    </source>
</evidence>
<keyword evidence="4" id="KW-1185">Reference proteome</keyword>
<keyword evidence="1" id="KW-1133">Transmembrane helix</keyword>
<accession>A0A834R6M1</accession>
<dbReference type="OrthoDB" id="6510671at2759"/>
<reference evidence="3" key="3">
    <citation type="submission" date="2022-06" db="UniProtKB">
        <authorList>
            <consortium name="EnsemblMetazoa"/>
        </authorList>
    </citation>
    <scope>IDENTIFICATION</scope>
</reference>
<protein>
    <submittedName>
        <fullName evidence="2 3">Uncharacterized protein</fullName>
    </submittedName>
</protein>
<dbReference type="EMBL" id="WVUK01000062">
    <property type="protein sequence ID" value="KAF7490610.1"/>
    <property type="molecule type" value="Genomic_DNA"/>
</dbReference>
<evidence type="ECO:0000313" key="4">
    <source>
        <dbReference type="Proteomes" id="UP000070412"/>
    </source>
</evidence>